<protein>
    <submittedName>
        <fullName evidence="1">Uncharacterized protein</fullName>
    </submittedName>
</protein>
<accession>A0ABV0R273</accession>
<evidence type="ECO:0000313" key="2">
    <source>
        <dbReference type="Proteomes" id="UP001434883"/>
    </source>
</evidence>
<feature type="non-terminal residue" evidence="1">
    <location>
        <position position="1"/>
    </location>
</feature>
<gene>
    <name evidence="1" type="ORF">XENOCAPTIV_024820</name>
</gene>
<name>A0ABV0R273_9TELE</name>
<reference evidence="1 2" key="1">
    <citation type="submission" date="2021-06" db="EMBL/GenBank/DDBJ databases">
        <authorList>
            <person name="Palmer J.M."/>
        </authorList>
    </citation>
    <scope>NUCLEOTIDE SEQUENCE [LARGE SCALE GENOMIC DNA]</scope>
    <source>
        <strain evidence="1 2">XC_2019</strain>
        <tissue evidence="1">Muscle</tissue>
    </source>
</reference>
<sequence>NTACSTPGKTIITETSLRANMVTGGINAAGTGVATVGSTQLIMAVGWAVNSFISQEKTNWFNFQTFEECLIDYFNSTVPFILTAGGVLSPRVDLDISRLTGTDVRFKSPAQKITASISRHTYIKDAVTEIRCWIHLLVAEAEGAISCLNHLTLGPGRLVIVALWTGRATAITGGIVPRNLPGCPEIICSVDHCSTWGVEVIILISIEVSTKSTHYSSNEDKLDRIKFHIA</sequence>
<proteinExistence type="predicted"/>
<dbReference type="Proteomes" id="UP001434883">
    <property type="component" value="Unassembled WGS sequence"/>
</dbReference>
<organism evidence="1 2">
    <name type="scientific">Xenoophorus captivus</name>
    <dbReference type="NCBI Taxonomy" id="1517983"/>
    <lineage>
        <taxon>Eukaryota</taxon>
        <taxon>Metazoa</taxon>
        <taxon>Chordata</taxon>
        <taxon>Craniata</taxon>
        <taxon>Vertebrata</taxon>
        <taxon>Euteleostomi</taxon>
        <taxon>Actinopterygii</taxon>
        <taxon>Neopterygii</taxon>
        <taxon>Teleostei</taxon>
        <taxon>Neoteleostei</taxon>
        <taxon>Acanthomorphata</taxon>
        <taxon>Ovalentaria</taxon>
        <taxon>Atherinomorphae</taxon>
        <taxon>Cyprinodontiformes</taxon>
        <taxon>Goodeidae</taxon>
        <taxon>Xenoophorus</taxon>
    </lineage>
</organism>
<keyword evidence="2" id="KW-1185">Reference proteome</keyword>
<dbReference type="EMBL" id="JAHRIN010031094">
    <property type="protein sequence ID" value="MEQ2202124.1"/>
    <property type="molecule type" value="Genomic_DNA"/>
</dbReference>
<comment type="caution">
    <text evidence="1">The sequence shown here is derived from an EMBL/GenBank/DDBJ whole genome shotgun (WGS) entry which is preliminary data.</text>
</comment>
<evidence type="ECO:0000313" key="1">
    <source>
        <dbReference type="EMBL" id="MEQ2202124.1"/>
    </source>
</evidence>